<evidence type="ECO:0000313" key="2">
    <source>
        <dbReference type="EMBL" id="MYL33011.1"/>
    </source>
</evidence>
<dbReference type="SUPFAM" id="SSF55718">
    <property type="entry name" value="SCP-like"/>
    <property type="match status" value="1"/>
</dbReference>
<proteinExistence type="predicted"/>
<evidence type="ECO:0000313" key="3">
    <source>
        <dbReference type="Proteomes" id="UP000468638"/>
    </source>
</evidence>
<dbReference type="RefSeq" id="WP_160846940.1">
    <property type="nucleotide sequence ID" value="NZ_WMEQ01000003.1"/>
</dbReference>
<dbReference type="InterPro" id="IPR041380">
    <property type="entry name" value="Acetyltransf_17"/>
</dbReference>
<dbReference type="OrthoDB" id="9768284at2"/>
<dbReference type="Pfam" id="PF13527">
    <property type="entry name" value="Acetyltransf_9"/>
    <property type="match status" value="1"/>
</dbReference>
<dbReference type="CDD" id="cd04301">
    <property type="entry name" value="NAT_SF"/>
    <property type="match status" value="1"/>
</dbReference>
<organism evidence="2 3">
    <name type="scientific">Pontibacillus yanchengensis</name>
    <dbReference type="NCBI Taxonomy" id="462910"/>
    <lineage>
        <taxon>Bacteria</taxon>
        <taxon>Bacillati</taxon>
        <taxon>Bacillota</taxon>
        <taxon>Bacilli</taxon>
        <taxon>Bacillales</taxon>
        <taxon>Bacillaceae</taxon>
        <taxon>Pontibacillus</taxon>
    </lineage>
</organism>
<dbReference type="InterPro" id="IPR051554">
    <property type="entry name" value="Acetyltransferase_Eis"/>
</dbReference>
<dbReference type="Gene3D" id="3.40.630.30">
    <property type="match status" value="2"/>
</dbReference>
<gene>
    <name evidence="2" type="ORF">GLW05_05305</name>
</gene>
<dbReference type="GO" id="GO:0030649">
    <property type="term" value="P:aminoglycoside antibiotic catabolic process"/>
    <property type="evidence" value="ECO:0007669"/>
    <property type="project" value="TreeGrafter"/>
</dbReference>
<dbReference type="InterPro" id="IPR025559">
    <property type="entry name" value="Eis_dom"/>
</dbReference>
<dbReference type="Pfam" id="PF13530">
    <property type="entry name" value="SCP2_2"/>
    <property type="match status" value="1"/>
</dbReference>
<comment type="caution">
    <text evidence="2">The sequence shown here is derived from an EMBL/GenBank/DDBJ whole genome shotgun (WGS) entry which is preliminary data.</text>
</comment>
<feature type="domain" description="N-acetyltransferase" evidence="1">
    <location>
        <begin position="2"/>
        <end position="158"/>
    </location>
</feature>
<dbReference type="AlphaFoldDB" id="A0A6I5A2V6"/>
<protein>
    <submittedName>
        <fullName evidence="2">GNAT family N-acetyltransferase</fullName>
    </submittedName>
</protein>
<dbReference type="PANTHER" id="PTHR37817">
    <property type="entry name" value="N-ACETYLTRANSFERASE EIS"/>
    <property type="match status" value="1"/>
</dbReference>
<reference evidence="2 3" key="1">
    <citation type="submission" date="2019-11" db="EMBL/GenBank/DDBJ databases">
        <title>Genome sequences of 17 halophilic strains isolated from different environments.</title>
        <authorList>
            <person name="Furrow R.E."/>
        </authorList>
    </citation>
    <scope>NUCLEOTIDE SEQUENCE [LARGE SCALE GENOMIC DNA]</scope>
    <source>
        <strain evidence="2 3">22514_16_FS</strain>
    </source>
</reference>
<keyword evidence="2" id="KW-0808">Transferase</keyword>
<dbReference type="InterPro" id="IPR016181">
    <property type="entry name" value="Acyl_CoA_acyltransferase"/>
</dbReference>
<dbReference type="Gene3D" id="3.30.1050.10">
    <property type="entry name" value="SCP2 sterol-binding domain"/>
    <property type="match status" value="1"/>
</dbReference>
<dbReference type="InterPro" id="IPR036527">
    <property type="entry name" value="SCP2_sterol-bd_dom_sf"/>
</dbReference>
<dbReference type="GO" id="GO:0034069">
    <property type="term" value="F:aminoglycoside N-acetyltransferase activity"/>
    <property type="evidence" value="ECO:0007669"/>
    <property type="project" value="TreeGrafter"/>
</dbReference>
<accession>A0A6I5A2V6</accession>
<dbReference type="PROSITE" id="PS51186">
    <property type="entry name" value="GNAT"/>
    <property type="match status" value="1"/>
</dbReference>
<dbReference type="PANTHER" id="PTHR37817:SF1">
    <property type="entry name" value="N-ACETYLTRANSFERASE EIS"/>
    <property type="match status" value="1"/>
</dbReference>
<sequence>MVRIEQCDEHFYFEDALQLGSYAFQSPLTQERRETKRKRLSKEWVYGSFEKDQLVSKLHLIPLQMYIKNKRFDFGGIASIATWPEFRRRGHVKRLMSHSLEVMKNKGMAVSMLHPFSISFYRRFGWELTQEMRKVSISITDIPEFVATKGYTMRTTYQEHKEELHILYEQVATQYGLLMKRDNFWWENRVITEGTTIALSLNEDGIPDGYALTKLENNILHVEEMIYSTYNAWSNLLNWIKNHDSMVDNINMVLLPDDPMLFYLANPRVKETRHAYFMSRIVVLESFLEGYPFAKNKISCVLHLHVEDEMAPWNNGNWTLTVSNGVGSVQNGHIGQADVLINGPIQSFTSLLLNSQSIHHLQMFKALEIKGEPQKVSSLLTDVQPAFLDFF</sequence>
<dbReference type="InterPro" id="IPR000182">
    <property type="entry name" value="GNAT_dom"/>
</dbReference>
<dbReference type="EMBL" id="WMEQ01000003">
    <property type="protein sequence ID" value="MYL33011.1"/>
    <property type="molecule type" value="Genomic_DNA"/>
</dbReference>
<dbReference type="Pfam" id="PF17668">
    <property type="entry name" value="Acetyltransf_17"/>
    <property type="match status" value="1"/>
</dbReference>
<evidence type="ECO:0000259" key="1">
    <source>
        <dbReference type="PROSITE" id="PS51186"/>
    </source>
</evidence>
<dbReference type="Proteomes" id="UP000468638">
    <property type="component" value="Unassembled WGS sequence"/>
</dbReference>
<dbReference type="SUPFAM" id="SSF55729">
    <property type="entry name" value="Acyl-CoA N-acyltransferases (Nat)"/>
    <property type="match status" value="1"/>
</dbReference>
<name>A0A6I5A2V6_9BACI</name>